<protein>
    <recommendedName>
        <fullName evidence="4">HTH gntR-type domain-containing protein</fullName>
    </recommendedName>
</protein>
<evidence type="ECO:0000256" key="2">
    <source>
        <dbReference type="ARBA" id="ARBA00023125"/>
    </source>
</evidence>
<keyword evidence="1" id="KW-0805">Transcription regulation</keyword>
<dbReference type="HOGENOM" id="CLU_017584_5_2_7"/>
<dbReference type="RefSeq" id="WP_005024464.1">
    <property type="nucleotide sequence ID" value="NZ_KE150239.1"/>
</dbReference>
<dbReference type="Gene3D" id="1.10.10.10">
    <property type="entry name" value="Winged helix-like DNA-binding domain superfamily/Winged helix DNA-binding domain"/>
    <property type="match status" value="1"/>
</dbReference>
<dbReference type="eggNOG" id="COG1802">
    <property type="taxonomic scope" value="Bacteria"/>
</dbReference>
<evidence type="ECO:0000313" key="6">
    <source>
        <dbReference type="Proteomes" id="UP000006034"/>
    </source>
</evidence>
<dbReference type="GO" id="GO:0003677">
    <property type="term" value="F:DNA binding"/>
    <property type="evidence" value="ECO:0007669"/>
    <property type="project" value="UniProtKB-KW"/>
</dbReference>
<proteinExistence type="predicted"/>
<keyword evidence="6" id="KW-1185">Reference proteome</keyword>
<accession>E5Y2A3</accession>
<dbReference type="PROSITE" id="PS50949">
    <property type="entry name" value="HTH_GNTR"/>
    <property type="match status" value="1"/>
</dbReference>
<dbReference type="SUPFAM" id="SSF48008">
    <property type="entry name" value="GntR ligand-binding domain-like"/>
    <property type="match status" value="1"/>
</dbReference>
<dbReference type="SUPFAM" id="SSF46785">
    <property type="entry name" value="Winged helix' DNA-binding domain"/>
    <property type="match status" value="1"/>
</dbReference>
<dbReference type="Pfam" id="PF00392">
    <property type="entry name" value="GntR"/>
    <property type="match status" value="1"/>
</dbReference>
<dbReference type="OrthoDB" id="9810548at2"/>
<evidence type="ECO:0000313" key="5">
    <source>
        <dbReference type="EMBL" id="EFV45870.1"/>
    </source>
</evidence>
<dbReference type="InterPro" id="IPR036390">
    <property type="entry name" value="WH_DNA-bd_sf"/>
</dbReference>
<dbReference type="CDD" id="cd07377">
    <property type="entry name" value="WHTH_GntR"/>
    <property type="match status" value="1"/>
</dbReference>
<dbReference type="GeneID" id="78086903"/>
<dbReference type="InterPro" id="IPR000524">
    <property type="entry name" value="Tscrpt_reg_HTH_GntR"/>
</dbReference>
<dbReference type="GO" id="GO:0003700">
    <property type="term" value="F:DNA-binding transcription factor activity"/>
    <property type="evidence" value="ECO:0007669"/>
    <property type="project" value="InterPro"/>
</dbReference>
<feature type="domain" description="HTH gntR-type" evidence="4">
    <location>
        <begin position="7"/>
        <end position="74"/>
    </location>
</feature>
<reference evidence="5 6" key="2">
    <citation type="submission" date="2013-04" db="EMBL/GenBank/DDBJ databases">
        <title>The Genome Sequence of Bilophila wadsworthia 3_1_6.</title>
        <authorList>
            <consortium name="The Broad Institute Genomics Platform"/>
            <person name="Earl A."/>
            <person name="Ward D."/>
            <person name="Feldgarden M."/>
            <person name="Gevers D."/>
            <person name="Sibley C."/>
            <person name="Strauss J."/>
            <person name="Allen-Vercoe E."/>
            <person name="Walker B."/>
            <person name="Young S."/>
            <person name="Zeng Q."/>
            <person name="Gargeya S."/>
            <person name="Fitzgerald M."/>
            <person name="Haas B."/>
            <person name="Abouelleil A."/>
            <person name="Allen A.W."/>
            <person name="Alvarado L."/>
            <person name="Arachchi H.M."/>
            <person name="Berlin A.M."/>
            <person name="Chapman S.B."/>
            <person name="Gainer-Dewar J."/>
            <person name="Goldberg J."/>
            <person name="Griggs A."/>
            <person name="Gujja S."/>
            <person name="Hansen M."/>
            <person name="Howarth C."/>
            <person name="Imamovic A."/>
            <person name="Ireland A."/>
            <person name="Larimer J."/>
            <person name="McCowan C."/>
            <person name="Murphy C."/>
            <person name="Pearson M."/>
            <person name="Poon T.W."/>
            <person name="Priest M."/>
            <person name="Roberts A."/>
            <person name="Saif S."/>
            <person name="Shea T."/>
            <person name="Sisk P."/>
            <person name="Sykes S."/>
            <person name="Wortman J."/>
            <person name="Nusbaum C."/>
            <person name="Birren B."/>
        </authorList>
    </citation>
    <scope>NUCLEOTIDE SEQUENCE [LARGE SCALE GENOMIC DNA]</scope>
    <source>
        <strain evidence="5 6">3_1_6</strain>
    </source>
</reference>
<evidence type="ECO:0000256" key="3">
    <source>
        <dbReference type="ARBA" id="ARBA00023163"/>
    </source>
</evidence>
<reference evidence="5 6" key="1">
    <citation type="submission" date="2010-10" db="EMBL/GenBank/DDBJ databases">
        <authorList>
            <consortium name="The Broad Institute Genome Sequencing Platform"/>
            <person name="Ward D."/>
            <person name="Earl A."/>
            <person name="Feldgarden M."/>
            <person name="Young S.K."/>
            <person name="Gargeya S."/>
            <person name="Zeng Q."/>
            <person name="Alvarado L."/>
            <person name="Berlin A."/>
            <person name="Bochicchio J."/>
            <person name="Chapman S.B."/>
            <person name="Chen Z."/>
            <person name="Freedman E."/>
            <person name="Gellesch M."/>
            <person name="Goldberg J."/>
            <person name="Griggs A."/>
            <person name="Gujja S."/>
            <person name="Heilman E."/>
            <person name="Heiman D."/>
            <person name="Howarth C."/>
            <person name="Mehta T."/>
            <person name="Neiman D."/>
            <person name="Pearson M."/>
            <person name="Roberts A."/>
            <person name="Saif S."/>
            <person name="Shea T."/>
            <person name="Shenoy N."/>
            <person name="Sisk P."/>
            <person name="Stolte C."/>
            <person name="Sykes S."/>
            <person name="White J."/>
            <person name="Yandava C."/>
            <person name="Allen-Vercoe E."/>
            <person name="Sibley C."/>
            <person name="Ambrose C.E."/>
            <person name="Strauss J."/>
            <person name="Daigneault M."/>
            <person name="Haas B."/>
            <person name="Nusbaum C."/>
            <person name="Birren B."/>
        </authorList>
    </citation>
    <scope>NUCLEOTIDE SEQUENCE [LARGE SCALE GENOMIC DNA]</scope>
    <source>
        <strain evidence="5 6">3_1_6</strain>
    </source>
</reference>
<dbReference type="STRING" id="563192.HMPREF0179_00313"/>
<dbReference type="Proteomes" id="UP000006034">
    <property type="component" value="Unassembled WGS sequence"/>
</dbReference>
<dbReference type="InterPro" id="IPR008920">
    <property type="entry name" value="TF_FadR/GntR_C"/>
</dbReference>
<dbReference type="PANTHER" id="PTHR43537:SF5">
    <property type="entry name" value="UXU OPERON TRANSCRIPTIONAL REGULATOR"/>
    <property type="match status" value="1"/>
</dbReference>
<gene>
    <name evidence="5" type="ORF">HMPREF0179_00313</name>
</gene>
<dbReference type="PRINTS" id="PR00035">
    <property type="entry name" value="HTHGNTR"/>
</dbReference>
<evidence type="ECO:0000259" key="4">
    <source>
        <dbReference type="PROSITE" id="PS50949"/>
    </source>
</evidence>
<dbReference type="SMART" id="SM00895">
    <property type="entry name" value="FCD"/>
    <property type="match status" value="1"/>
</dbReference>
<dbReference type="Gene3D" id="1.20.120.530">
    <property type="entry name" value="GntR ligand-binding domain-like"/>
    <property type="match status" value="1"/>
</dbReference>
<comment type="caution">
    <text evidence="5">The sequence shown here is derived from an EMBL/GenBank/DDBJ whole genome shotgun (WGS) entry which is preliminary data.</text>
</comment>
<name>E5Y2A3_BILW3</name>
<keyword evidence="3" id="KW-0804">Transcription</keyword>
<dbReference type="InterPro" id="IPR011711">
    <property type="entry name" value="GntR_C"/>
</dbReference>
<organism evidence="5 6">
    <name type="scientific">Bilophila wadsworthia (strain 3_1_6)</name>
    <dbReference type="NCBI Taxonomy" id="563192"/>
    <lineage>
        <taxon>Bacteria</taxon>
        <taxon>Pseudomonadati</taxon>
        <taxon>Thermodesulfobacteriota</taxon>
        <taxon>Desulfovibrionia</taxon>
        <taxon>Desulfovibrionales</taxon>
        <taxon>Desulfovibrionaceae</taxon>
        <taxon>Bilophila</taxon>
    </lineage>
</organism>
<evidence type="ECO:0000256" key="1">
    <source>
        <dbReference type="ARBA" id="ARBA00023015"/>
    </source>
</evidence>
<dbReference type="Pfam" id="PF07729">
    <property type="entry name" value="FCD"/>
    <property type="match status" value="1"/>
</dbReference>
<dbReference type="PANTHER" id="PTHR43537">
    <property type="entry name" value="TRANSCRIPTIONAL REGULATOR, GNTR FAMILY"/>
    <property type="match status" value="1"/>
</dbReference>
<dbReference type="AlphaFoldDB" id="E5Y2A3"/>
<dbReference type="SMART" id="SM00345">
    <property type="entry name" value="HTH_GNTR"/>
    <property type="match status" value="1"/>
</dbReference>
<keyword evidence="2" id="KW-0238">DNA-binding</keyword>
<dbReference type="InterPro" id="IPR036388">
    <property type="entry name" value="WH-like_DNA-bd_sf"/>
</dbReference>
<dbReference type="EMBL" id="ADCP02000002">
    <property type="protein sequence ID" value="EFV45870.1"/>
    <property type="molecule type" value="Genomic_DNA"/>
</dbReference>
<sequence>MQQLNKPTYSEQVVNLIRQRIRNGKLRSGDRISEASIAEECGISRAPVREALYQLETEGFLMSHPKRGKCVTLLTGDGIRHRYELCGLLEGAAAANVVLSLPKGPWEELEALLDRMKQGVLSGTSFEDHAALGTAFHETILERASNPLLIAIARSSCRVISKYLMFQQWRTLYTTEELFQRHNSMYEAFLTRNPYTIEEAVRAHYADSAERLAQICEAEQKPKTARSQRRAHFPTE</sequence>